<evidence type="ECO:0000256" key="1">
    <source>
        <dbReference type="ARBA" id="ARBA00004370"/>
    </source>
</evidence>
<dbReference type="Gene3D" id="2.10.109.10">
    <property type="entry name" value="Umud Fragment, subunit A"/>
    <property type="match status" value="1"/>
</dbReference>
<dbReference type="AlphaFoldDB" id="A0A8J3T1S9"/>
<dbReference type="RefSeq" id="WP_203877029.1">
    <property type="nucleotide sequence ID" value="NZ_BOOK01000034.1"/>
</dbReference>
<keyword evidence="2 6" id="KW-0812">Transmembrane</keyword>
<keyword evidence="9" id="KW-1185">Reference proteome</keyword>
<feature type="transmembrane region" description="Helical" evidence="6">
    <location>
        <begin position="156"/>
        <end position="176"/>
    </location>
</feature>
<name>A0A8J3T1S9_9ACTN</name>
<dbReference type="GO" id="GO:0006465">
    <property type="term" value="P:signal peptide processing"/>
    <property type="evidence" value="ECO:0007669"/>
    <property type="project" value="UniProtKB-UniRule"/>
</dbReference>
<evidence type="ECO:0000256" key="3">
    <source>
        <dbReference type="ARBA" id="ARBA00022989"/>
    </source>
</evidence>
<dbReference type="GO" id="GO:0016020">
    <property type="term" value="C:membrane"/>
    <property type="evidence" value="ECO:0007669"/>
    <property type="project" value="UniProtKB-SubCell"/>
</dbReference>
<comment type="caution">
    <text evidence="8">The sequence shown here is derived from an EMBL/GenBank/DDBJ whole genome shotgun (WGS) entry which is preliminary data.</text>
</comment>
<keyword evidence="3 6" id="KW-1133">Transmembrane helix</keyword>
<evidence type="ECO:0000259" key="7">
    <source>
        <dbReference type="Pfam" id="PF10502"/>
    </source>
</evidence>
<evidence type="ECO:0000256" key="5">
    <source>
        <dbReference type="NCBIfam" id="TIGR02228"/>
    </source>
</evidence>
<dbReference type="InterPro" id="IPR001733">
    <property type="entry name" value="Peptidase_S26B"/>
</dbReference>
<sequence length="191" mass="20734">MTTRTVPVATFPSGLRRLGRAVWRVADIAARFTRGTVILFLLVSLVPVLFSWQSQVVMTGSMMPHLRPGDLVIVEPTGADQAVPGVMVLVNNPARPGSTLIHRVTEHVPGKPLITKGDANEKADSTPVPEASVIGLPRLLVPYIGLPAVWLHEREYGLVAVAALLGLGLMCVPSVTKKPQPNSYRRGRRRR</sequence>
<comment type="subcellular location">
    <subcellularLocation>
        <location evidence="1">Membrane</location>
    </subcellularLocation>
</comment>
<dbReference type="Proteomes" id="UP000634476">
    <property type="component" value="Unassembled WGS sequence"/>
</dbReference>
<dbReference type="SUPFAM" id="SSF51306">
    <property type="entry name" value="LexA/Signal peptidase"/>
    <property type="match status" value="1"/>
</dbReference>
<evidence type="ECO:0000256" key="4">
    <source>
        <dbReference type="ARBA" id="ARBA00023136"/>
    </source>
</evidence>
<proteinExistence type="predicted"/>
<accession>A0A8J3T1S9</accession>
<evidence type="ECO:0000313" key="8">
    <source>
        <dbReference type="EMBL" id="GII02703.1"/>
    </source>
</evidence>
<dbReference type="EMBL" id="BOOK01000034">
    <property type="protein sequence ID" value="GII02703.1"/>
    <property type="molecule type" value="Genomic_DNA"/>
</dbReference>
<dbReference type="GO" id="GO:0009003">
    <property type="term" value="F:signal peptidase activity"/>
    <property type="evidence" value="ECO:0007669"/>
    <property type="project" value="UniProtKB-EC"/>
</dbReference>
<dbReference type="GO" id="GO:0004252">
    <property type="term" value="F:serine-type endopeptidase activity"/>
    <property type="evidence" value="ECO:0007669"/>
    <property type="project" value="UniProtKB-UniRule"/>
</dbReference>
<reference evidence="8" key="1">
    <citation type="submission" date="2021-01" db="EMBL/GenBank/DDBJ databases">
        <title>Whole genome shotgun sequence of Planobispora takensis NBRC 109077.</title>
        <authorList>
            <person name="Komaki H."/>
            <person name="Tamura T."/>
        </authorList>
    </citation>
    <scope>NUCLEOTIDE SEQUENCE</scope>
    <source>
        <strain evidence="8">NBRC 109077</strain>
    </source>
</reference>
<evidence type="ECO:0000256" key="2">
    <source>
        <dbReference type="ARBA" id="ARBA00022692"/>
    </source>
</evidence>
<evidence type="ECO:0000256" key="6">
    <source>
        <dbReference type="SAM" id="Phobius"/>
    </source>
</evidence>
<dbReference type="CDD" id="cd06530">
    <property type="entry name" value="S26_SPase_I"/>
    <property type="match status" value="1"/>
</dbReference>
<feature type="domain" description="Peptidase S26" evidence="7">
    <location>
        <begin position="37"/>
        <end position="105"/>
    </location>
</feature>
<keyword evidence="4 6" id="KW-0472">Membrane</keyword>
<protein>
    <recommendedName>
        <fullName evidence="5">Signal peptidase I</fullName>
        <ecNumber evidence="5">3.4.21.89</ecNumber>
    </recommendedName>
</protein>
<dbReference type="Pfam" id="PF10502">
    <property type="entry name" value="Peptidase_S26"/>
    <property type="match status" value="1"/>
</dbReference>
<evidence type="ECO:0000313" key="9">
    <source>
        <dbReference type="Proteomes" id="UP000634476"/>
    </source>
</evidence>
<dbReference type="EC" id="3.4.21.89" evidence="5"/>
<dbReference type="NCBIfam" id="TIGR02228">
    <property type="entry name" value="sigpep_I_arch"/>
    <property type="match status" value="1"/>
</dbReference>
<dbReference type="InterPro" id="IPR019533">
    <property type="entry name" value="Peptidase_S26"/>
</dbReference>
<gene>
    <name evidence="8" type="ORF">Pta02_47110</name>
</gene>
<dbReference type="InterPro" id="IPR036286">
    <property type="entry name" value="LexA/Signal_pep-like_sf"/>
</dbReference>
<feature type="transmembrane region" description="Helical" evidence="6">
    <location>
        <begin position="32"/>
        <end position="52"/>
    </location>
</feature>
<organism evidence="8 9">
    <name type="scientific">Planobispora takensis</name>
    <dbReference type="NCBI Taxonomy" id="1367882"/>
    <lineage>
        <taxon>Bacteria</taxon>
        <taxon>Bacillati</taxon>
        <taxon>Actinomycetota</taxon>
        <taxon>Actinomycetes</taxon>
        <taxon>Streptosporangiales</taxon>
        <taxon>Streptosporangiaceae</taxon>
        <taxon>Planobispora</taxon>
    </lineage>
</organism>